<protein>
    <submittedName>
        <fullName evidence="2">Uncharacterized protein</fullName>
    </submittedName>
</protein>
<keyword evidence="3" id="KW-1185">Reference proteome</keyword>
<sequence>MLCVSYNATKAQRHKVSRRFFVCLGVLVSWWHSLSVRVFNIALNIIMLCVSYNATKAQRHKVSRRFFVCLGVFVAFAVCPCFLRLKKVAHGVNISMFFILLRYKSQAFSQYFIAQKFGMEMLQNEAESHSAFDFLL</sequence>
<name>A0A975BGV5_9BACT</name>
<proteinExistence type="predicted"/>
<evidence type="ECO:0000313" key="3">
    <source>
        <dbReference type="Proteomes" id="UP000663722"/>
    </source>
</evidence>
<reference evidence="2" key="1">
    <citation type="journal article" date="2021" name="Microb. Physiol.">
        <title>Proteogenomic Insights into the Physiology of Marine, Sulfate-Reducing, Filamentous Desulfonema limicola and Desulfonema magnum.</title>
        <authorList>
            <person name="Schnaars V."/>
            <person name="Wohlbrand L."/>
            <person name="Scheve S."/>
            <person name="Hinrichs C."/>
            <person name="Reinhardt R."/>
            <person name="Rabus R."/>
        </authorList>
    </citation>
    <scope>NUCLEOTIDE SEQUENCE</scope>
    <source>
        <strain evidence="2">4be13</strain>
    </source>
</reference>
<evidence type="ECO:0000256" key="1">
    <source>
        <dbReference type="SAM" id="Phobius"/>
    </source>
</evidence>
<feature type="transmembrane region" description="Helical" evidence="1">
    <location>
        <begin position="16"/>
        <end position="32"/>
    </location>
</feature>
<keyword evidence="1" id="KW-0472">Membrane</keyword>
<keyword evidence="1" id="KW-1133">Transmembrane helix</keyword>
<dbReference type="KEGG" id="dmm:dnm_008210"/>
<dbReference type="AlphaFoldDB" id="A0A975BGV5"/>
<evidence type="ECO:0000313" key="2">
    <source>
        <dbReference type="EMBL" id="QTA84820.1"/>
    </source>
</evidence>
<gene>
    <name evidence="2" type="ORF">dnm_008210</name>
</gene>
<keyword evidence="1" id="KW-0812">Transmembrane</keyword>
<organism evidence="2 3">
    <name type="scientific">Desulfonema magnum</name>
    <dbReference type="NCBI Taxonomy" id="45655"/>
    <lineage>
        <taxon>Bacteria</taxon>
        <taxon>Pseudomonadati</taxon>
        <taxon>Thermodesulfobacteriota</taxon>
        <taxon>Desulfobacteria</taxon>
        <taxon>Desulfobacterales</taxon>
        <taxon>Desulfococcaceae</taxon>
        <taxon>Desulfonema</taxon>
    </lineage>
</organism>
<accession>A0A975BGV5</accession>
<dbReference type="Proteomes" id="UP000663722">
    <property type="component" value="Chromosome"/>
</dbReference>
<dbReference type="EMBL" id="CP061800">
    <property type="protein sequence ID" value="QTA84820.1"/>
    <property type="molecule type" value="Genomic_DNA"/>
</dbReference>
<feature type="transmembrane region" description="Helical" evidence="1">
    <location>
        <begin position="66"/>
        <end position="85"/>
    </location>
</feature>